<proteinExistence type="predicted"/>
<dbReference type="EMBL" id="CAAALY010296918">
    <property type="protein sequence ID" value="VEL44376.1"/>
    <property type="molecule type" value="Genomic_DNA"/>
</dbReference>
<keyword evidence="3" id="KW-1185">Reference proteome</keyword>
<sequence>MGRESELAEQSTSSRSYQHLQRQSNRKSAACMIRKESGLPGNSHLLCEAVALVAMWPSGQRDKLTCCTVTVQLPLGVEGMKTKMVWPFVWSQSPFVV</sequence>
<evidence type="ECO:0000313" key="3">
    <source>
        <dbReference type="Proteomes" id="UP000784294"/>
    </source>
</evidence>
<reference evidence="2" key="1">
    <citation type="submission" date="2018-11" db="EMBL/GenBank/DDBJ databases">
        <authorList>
            <consortium name="Pathogen Informatics"/>
        </authorList>
    </citation>
    <scope>NUCLEOTIDE SEQUENCE</scope>
</reference>
<name>A0A3S5BA41_9PLAT</name>
<feature type="region of interest" description="Disordered" evidence="1">
    <location>
        <begin position="1"/>
        <end position="24"/>
    </location>
</feature>
<organism evidence="2 3">
    <name type="scientific">Protopolystoma xenopodis</name>
    <dbReference type="NCBI Taxonomy" id="117903"/>
    <lineage>
        <taxon>Eukaryota</taxon>
        <taxon>Metazoa</taxon>
        <taxon>Spiralia</taxon>
        <taxon>Lophotrochozoa</taxon>
        <taxon>Platyhelminthes</taxon>
        <taxon>Monogenea</taxon>
        <taxon>Polyopisthocotylea</taxon>
        <taxon>Polystomatidea</taxon>
        <taxon>Polystomatidae</taxon>
        <taxon>Protopolystoma</taxon>
    </lineage>
</organism>
<comment type="caution">
    <text evidence="2">The sequence shown here is derived from an EMBL/GenBank/DDBJ whole genome shotgun (WGS) entry which is preliminary data.</text>
</comment>
<protein>
    <submittedName>
        <fullName evidence="2">Uncharacterized protein</fullName>
    </submittedName>
</protein>
<gene>
    <name evidence="2" type="ORF">PXEA_LOCUS37816</name>
</gene>
<dbReference type="Proteomes" id="UP000784294">
    <property type="component" value="Unassembled WGS sequence"/>
</dbReference>
<evidence type="ECO:0000313" key="2">
    <source>
        <dbReference type="EMBL" id="VEL44376.1"/>
    </source>
</evidence>
<dbReference type="AlphaFoldDB" id="A0A3S5BA41"/>
<accession>A0A3S5BA41</accession>
<feature type="compositionally biased region" description="Polar residues" evidence="1">
    <location>
        <begin position="8"/>
        <end position="24"/>
    </location>
</feature>
<evidence type="ECO:0000256" key="1">
    <source>
        <dbReference type="SAM" id="MobiDB-lite"/>
    </source>
</evidence>